<name>A0A3A5JTE8_9HYPH</name>
<comment type="caution">
    <text evidence="1">The sequence shown here is derived from an EMBL/GenBank/DDBJ whole genome shotgun (WGS) entry which is preliminary data.</text>
</comment>
<gene>
    <name evidence="1" type="ORF">D3227_37735</name>
</gene>
<dbReference type="AlphaFoldDB" id="A0A3A5JTE8"/>
<reference evidence="1 2" key="1">
    <citation type="submission" date="2018-09" db="EMBL/GenBank/DDBJ databases">
        <title>Mesorhizobium carmichaelinearum sp. nov. isolated from Carmichaelinea spp. root nodules in New Zealand.</title>
        <authorList>
            <person name="De Meyer S.E."/>
        </authorList>
    </citation>
    <scope>NUCLEOTIDE SEQUENCE [LARGE SCALE GENOMIC DNA]</scope>
    <source>
        <strain evidence="1 2">ICMP19557</strain>
    </source>
</reference>
<proteinExistence type="predicted"/>
<dbReference type="EMBL" id="QZWZ01000075">
    <property type="protein sequence ID" value="RJT26013.1"/>
    <property type="molecule type" value="Genomic_DNA"/>
</dbReference>
<dbReference type="Proteomes" id="UP000272706">
    <property type="component" value="Unassembled WGS sequence"/>
</dbReference>
<protein>
    <submittedName>
        <fullName evidence="1">Uncharacterized protein</fullName>
    </submittedName>
</protein>
<accession>A0A3A5JTE8</accession>
<evidence type="ECO:0000313" key="2">
    <source>
        <dbReference type="Proteomes" id="UP000272706"/>
    </source>
</evidence>
<sequence length="71" mass="7687">MAKAVDVCQRTVRKCIDRYRDKRLPGLRDRSSGSGSAAAADAPMAIIEIIKNACSTGRRSWPGIPRPSCVV</sequence>
<keyword evidence="2" id="KW-1185">Reference proteome</keyword>
<evidence type="ECO:0000313" key="1">
    <source>
        <dbReference type="EMBL" id="RJT26013.1"/>
    </source>
</evidence>
<organism evidence="1 2">
    <name type="scientific">Mesorhizobium waimense</name>
    <dbReference type="NCBI Taxonomy" id="1300307"/>
    <lineage>
        <taxon>Bacteria</taxon>
        <taxon>Pseudomonadati</taxon>
        <taxon>Pseudomonadota</taxon>
        <taxon>Alphaproteobacteria</taxon>
        <taxon>Hyphomicrobiales</taxon>
        <taxon>Phyllobacteriaceae</taxon>
        <taxon>Mesorhizobium</taxon>
    </lineage>
</organism>